<sequence>MIMRCTPTGPGLVTMLNSRRAFLKEIHYYLFFCYKMNSFNSVCQADLAAINFAAGWALERNDKIKVFSDSKPIQAIRNPKVKSNFVLSVQDNLYNDKVLDSLVWVKAYARAMS</sequence>
<name>A0A4Y2MSB6_ARAVE</name>
<evidence type="ECO:0008006" key="3">
    <source>
        <dbReference type="Google" id="ProtNLM"/>
    </source>
</evidence>
<accession>A0A4Y2MSB6</accession>
<evidence type="ECO:0000313" key="1">
    <source>
        <dbReference type="EMBL" id="GBN28717.1"/>
    </source>
</evidence>
<gene>
    <name evidence="1" type="ORF">AVEN_85605_1</name>
</gene>
<dbReference type="OrthoDB" id="6437652at2759"/>
<evidence type="ECO:0000313" key="2">
    <source>
        <dbReference type="Proteomes" id="UP000499080"/>
    </source>
</evidence>
<organism evidence="1 2">
    <name type="scientific">Araneus ventricosus</name>
    <name type="common">Orbweaver spider</name>
    <name type="synonym">Epeira ventricosa</name>
    <dbReference type="NCBI Taxonomy" id="182803"/>
    <lineage>
        <taxon>Eukaryota</taxon>
        <taxon>Metazoa</taxon>
        <taxon>Ecdysozoa</taxon>
        <taxon>Arthropoda</taxon>
        <taxon>Chelicerata</taxon>
        <taxon>Arachnida</taxon>
        <taxon>Araneae</taxon>
        <taxon>Araneomorphae</taxon>
        <taxon>Entelegynae</taxon>
        <taxon>Araneoidea</taxon>
        <taxon>Araneidae</taxon>
        <taxon>Araneus</taxon>
    </lineage>
</organism>
<dbReference type="EMBL" id="BGPR01007681">
    <property type="protein sequence ID" value="GBN28717.1"/>
    <property type="molecule type" value="Genomic_DNA"/>
</dbReference>
<comment type="caution">
    <text evidence="1">The sequence shown here is derived from an EMBL/GenBank/DDBJ whole genome shotgun (WGS) entry which is preliminary data.</text>
</comment>
<keyword evidence="2" id="KW-1185">Reference proteome</keyword>
<dbReference type="Proteomes" id="UP000499080">
    <property type="component" value="Unassembled WGS sequence"/>
</dbReference>
<proteinExistence type="predicted"/>
<reference evidence="1 2" key="1">
    <citation type="journal article" date="2019" name="Sci. Rep.">
        <title>Orb-weaving spider Araneus ventricosus genome elucidates the spidroin gene catalogue.</title>
        <authorList>
            <person name="Kono N."/>
            <person name="Nakamura H."/>
            <person name="Ohtoshi R."/>
            <person name="Moran D.A.P."/>
            <person name="Shinohara A."/>
            <person name="Yoshida Y."/>
            <person name="Fujiwara M."/>
            <person name="Mori M."/>
            <person name="Tomita M."/>
            <person name="Arakawa K."/>
        </authorList>
    </citation>
    <scope>NUCLEOTIDE SEQUENCE [LARGE SCALE GENOMIC DNA]</scope>
</reference>
<protein>
    <recommendedName>
        <fullName evidence="3">RNase H type-1 domain-containing protein</fullName>
    </recommendedName>
</protein>
<dbReference type="AlphaFoldDB" id="A0A4Y2MSB6"/>